<reference evidence="1" key="1">
    <citation type="submission" date="2014-11" db="EMBL/GenBank/DDBJ databases">
        <authorList>
            <person name="Amaro Gonzalez C."/>
        </authorList>
    </citation>
    <scope>NUCLEOTIDE SEQUENCE</scope>
</reference>
<dbReference type="AlphaFoldDB" id="A0A0E9V0M7"/>
<sequence>MAIVALHTVGEEKASTSYIHTAPTKVPTNQTDIVLYCIVCSYMPTS</sequence>
<dbReference type="EMBL" id="GBXM01037804">
    <property type="protein sequence ID" value="JAH70773.1"/>
    <property type="molecule type" value="Transcribed_RNA"/>
</dbReference>
<accession>A0A0E9V0M7</accession>
<protein>
    <submittedName>
        <fullName evidence="1">Uncharacterized protein</fullName>
    </submittedName>
</protein>
<name>A0A0E9V0M7_ANGAN</name>
<evidence type="ECO:0000313" key="1">
    <source>
        <dbReference type="EMBL" id="JAH70773.1"/>
    </source>
</evidence>
<organism evidence="1">
    <name type="scientific">Anguilla anguilla</name>
    <name type="common">European freshwater eel</name>
    <name type="synonym">Muraena anguilla</name>
    <dbReference type="NCBI Taxonomy" id="7936"/>
    <lineage>
        <taxon>Eukaryota</taxon>
        <taxon>Metazoa</taxon>
        <taxon>Chordata</taxon>
        <taxon>Craniata</taxon>
        <taxon>Vertebrata</taxon>
        <taxon>Euteleostomi</taxon>
        <taxon>Actinopterygii</taxon>
        <taxon>Neopterygii</taxon>
        <taxon>Teleostei</taxon>
        <taxon>Anguilliformes</taxon>
        <taxon>Anguillidae</taxon>
        <taxon>Anguilla</taxon>
    </lineage>
</organism>
<proteinExistence type="predicted"/>
<reference evidence="1" key="2">
    <citation type="journal article" date="2015" name="Fish Shellfish Immunol.">
        <title>Early steps in the European eel (Anguilla anguilla)-Vibrio vulnificus interaction in the gills: Role of the RtxA13 toxin.</title>
        <authorList>
            <person name="Callol A."/>
            <person name="Pajuelo D."/>
            <person name="Ebbesson L."/>
            <person name="Teles M."/>
            <person name="MacKenzie S."/>
            <person name="Amaro C."/>
        </authorList>
    </citation>
    <scope>NUCLEOTIDE SEQUENCE</scope>
</reference>